<dbReference type="AlphaFoldDB" id="A0A0A9BIQ1"/>
<reference evidence="2" key="1">
    <citation type="submission" date="2014-09" db="EMBL/GenBank/DDBJ databases">
        <authorList>
            <person name="Magalhaes I.L.F."/>
            <person name="Oliveira U."/>
            <person name="Santos F.R."/>
            <person name="Vidigal T.H.D.A."/>
            <person name="Brescovit A.D."/>
            <person name="Santos A.J."/>
        </authorList>
    </citation>
    <scope>NUCLEOTIDE SEQUENCE</scope>
    <source>
        <tissue evidence="2">Shoot tissue taken approximately 20 cm above the soil surface</tissue>
    </source>
</reference>
<proteinExistence type="predicted"/>
<sequence length="78" mass="8344">MGASHRRAAHLLASRRRPVWASRVDRFALGSAHSLPQSHARDALARAASSGPCSAASSCHTDRRSDPAVTLPTLRSCR</sequence>
<reference evidence="2" key="2">
    <citation type="journal article" date="2015" name="Data Brief">
        <title>Shoot transcriptome of the giant reed, Arundo donax.</title>
        <authorList>
            <person name="Barrero R.A."/>
            <person name="Guerrero F.D."/>
            <person name="Moolhuijzen P."/>
            <person name="Goolsby J.A."/>
            <person name="Tidwell J."/>
            <person name="Bellgard S.E."/>
            <person name="Bellgard M.I."/>
        </authorList>
    </citation>
    <scope>NUCLEOTIDE SEQUENCE</scope>
    <source>
        <tissue evidence="2">Shoot tissue taken approximately 20 cm above the soil surface</tissue>
    </source>
</reference>
<organism evidence="2">
    <name type="scientific">Arundo donax</name>
    <name type="common">Giant reed</name>
    <name type="synonym">Donax arundinaceus</name>
    <dbReference type="NCBI Taxonomy" id="35708"/>
    <lineage>
        <taxon>Eukaryota</taxon>
        <taxon>Viridiplantae</taxon>
        <taxon>Streptophyta</taxon>
        <taxon>Embryophyta</taxon>
        <taxon>Tracheophyta</taxon>
        <taxon>Spermatophyta</taxon>
        <taxon>Magnoliopsida</taxon>
        <taxon>Liliopsida</taxon>
        <taxon>Poales</taxon>
        <taxon>Poaceae</taxon>
        <taxon>PACMAD clade</taxon>
        <taxon>Arundinoideae</taxon>
        <taxon>Arundineae</taxon>
        <taxon>Arundo</taxon>
    </lineage>
</organism>
<protein>
    <submittedName>
        <fullName evidence="2">Uncharacterized protein</fullName>
    </submittedName>
</protein>
<accession>A0A0A9BIQ1</accession>
<dbReference type="EMBL" id="GBRH01236810">
    <property type="protein sequence ID" value="JAD61085.1"/>
    <property type="molecule type" value="Transcribed_RNA"/>
</dbReference>
<evidence type="ECO:0000313" key="2">
    <source>
        <dbReference type="EMBL" id="JAD61085.1"/>
    </source>
</evidence>
<feature type="region of interest" description="Disordered" evidence="1">
    <location>
        <begin position="54"/>
        <end position="78"/>
    </location>
</feature>
<name>A0A0A9BIQ1_ARUDO</name>
<evidence type="ECO:0000256" key="1">
    <source>
        <dbReference type="SAM" id="MobiDB-lite"/>
    </source>
</evidence>